<proteinExistence type="predicted"/>
<feature type="region of interest" description="Disordered" evidence="1">
    <location>
        <begin position="1"/>
        <end position="22"/>
    </location>
</feature>
<name>A0A6C0JXN7_9ZZZZ</name>
<dbReference type="EMBL" id="MN740769">
    <property type="protein sequence ID" value="QHU10532.1"/>
    <property type="molecule type" value="Genomic_DNA"/>
</dbReference>
<feature type="compositionally biased region" description="Basic residues" evidence="1">
    <location>
        <begin position="1295"/>
        <end position="1341"/>
    </location>
</feature>
<protein>
    <submittedName>
        <fullName evidence="2">Uncharacterized protein</fullName>
    </submittedName>
</protein>
<accession>A0A6C0JXN7</accession>
<feature type="compositionally biased region" description="Basic and acidic residues" evidence="1">
    <location>
        <begin position="1"/>
        <end position="10"/>
    </location>
</feature>
<organism evidence="2">
    <name type="scientific">viral metagenome</name>
    <dbReference type="NCBI Taxonomy" id="1070528"/>
    <lineage>
        <taxon>unclassified sequences</taxon>
        <taxon>metagenomes</taxon>
        <taxon>organismal metagenomes</taxon>
    </lineage>
</organism>
<reference evidence="2" key="1">
    <citation type="journal article" date="2020" name="Nature">
        <title>Giant virus diversity and host interactions through global metagenomics.</title>
        <authorList>
            <person name="Schulz F."/>
            <person name="Roux S."/>
            <person name="Paez-Espino D."/>
            <person name="Jungbluth S."/>
            <person name="Walsh D.A."/>
            <person name="Denef V.J."/>
            <person name="McMahon K.D."/>
            <person name="Konstantinidis K.T."/>
            <person name="Eloe-Fadrosh E.A."/>
            <person name="Kyrpides N.C."/>
            <person name="Woyke T."/>
        </authorList>
    </citation>
    <scope>NUCLEOTIDE SEQUENCE</scope>
    <source>
        <strain evidence="2">GVMAG-S-1101165-83</strain>
    </source>
</reference>
<sequence>MFSFGKEKAKTKAKAQTQTKASLTAEIRPEKFNEILADASAGDSKHDFKVISKFATWLGSSEIKQKYDTGLPSPFSRLVDEDEILESVVSEPANYSPIVNYTEDNRDKKNIKFVWVLPDDAKQITTVTGKTFQVNRCQVKDLKSKGGMLTKKAWSDKYVGSRKFTHDLKIADGSAFIIDFAAVSFNTIMTNPGLTEVGRQNPNTSIEPQKTLYYVYASELENDPAGKTRFDDPIFKPKMSGSTDTREHKLVSCIPSALTSINYTYKWNPASTNPYDKFFTNYNFQLSELYFDKKSKKISYATNVRIVDPRGGHDTLPIINSGKANSIGSLQGLIEGVKKFFESKKNKEVKLISKNTFSLNASFLQKRSGDWLQVLLCLVAKKRQFKTYIPGAANNVDNIQKEFSDIYFVTHDRIAMAFALFMGVNVIFTHGDTQSAYSYKILDSRAESERINFLFQEIVNKQNDIATKQNDCTNHINAYKEMYDLTVTQCSNEDAPRNVKKELNRSCDLLKQYVMDSLPTQEDPNRLVSIQIINTTRIIFTKAMQNCYLKTIFPKIDAALENEITRFDARTFLTRLTTAATDSDKKTIIAEYNNFLAKCEAVENQISMFINDPQPSGRRNIVQGVAKFDLPSSMAKLLSQPAYKAAENWTWDISQGARFYDRIIQSIADTNYKNDKNVFLYNLQNLDDACKTAIANAYGYLYIHLPKVTEIYATRNIDDLTKVNRQKFVNVVQSFCVEVLLNCCPTPPNIKNETKTVDNIITEFIKKQIPLAVQPAPLNTDYLDNNNYYAFISEVNVVNENYKVVTKTTETINSINIEDRSGNYIELNPTTRTIEIDTDPSIQSGGAISPYKFVPYTRGDPNDKIQNFIIEQEPIQTIGPLLNMHLAHNIGSATSFHLFSGLGTRSSALSPIVNVPLGFVSWATRGVSSELLARTGRLLILNPETLQEFLDDLNIQQASSEQNPSGTFSMSHADNFLREVDPGLLPTTAIERIGIVAQSGGSSESDLMSTKNSDDISISENAQTTQYDELTDNSICFHPSLPIYTIANAYLSFVENDDIEESMEYELCLKYFKFMKKCQKQLASSYSDENNNAENKLKAYIIGIGLKQLFFTANVDEKEGYEKCYEALDMTEPEYYQLASLSSTISYMSSGRILQSDEERTIGLRILESPIFTDYIRSVNPKQIFDDPLSMGEFFNRKLLLFKSRSFVIETGQKIVADRTGQPTAAPEESDELLAPISTDATPTIEVDSGKAEGVAVKPVQQKPFDYRTLDKGPIDAFGQANNFGATISVGASGGKKKKRNTRYVKRANKTHKKHGNKKGGKRTRKHKKVHKKKFTRKHKK</sequence>
<feature type="region of interest" description="Disordered" evidence="1">
    <location>
        <begin position="1291"/>
        <end position="1341"/>
    </location>
</feature>
<evidence type="ECO:0000256" key="1">
    <source>
        <dbReference type="SAM" id="MobiDB-lite"/>
    </source>
</evidence>
<evidence type="ECO:0000313" key="2">
    <source>
        <dbReference type="EMBL" id="QHU10532.1"/>
    </source>
</evidence>